<reference evidence="1" key="3">
    <citation type="submission" date="2020-06" db="EMBL/GenBank/DDBJ databases">
        <title>Helianthus annuus Genome sequencing and assembly Release 2.</title>
        <authorList>
            <person name="Gouzy J."/>
            <person name="Langlade N."/>
            <person name="Munos S."/>
        </authorList>
    </citation>
    <scope>NUCLEOTIDE SEQUENCE</scope>
    <source>
        <tissue evidence="1">Leaves</tissue>
    </source>
</reference>
<dbReference type="Gramene" id="mRNA:HanXRQr2_Chr01g0031361">
    <property type="protein sequence ID" value="mRNA:HanXRQr2_Chr01g0031361"/>
    <property type="gene ID" value="HanXRQr2_Chr01g0031361"/>
</dbReference>
<dbReference type="EMBL" id="MNCJ02000316">
    <property type="protein sequence ID" value="KAF5822819.1"/>
    <property type="molecule type" value="Genomic_DNA"/>
</dbReference>
<gene>
    <name evidence="2" type="ORF">HannXRQ_Chr01g0016841</name>
    <name evidence="1" type="ORF">HanXRQr2_Chr01g0031361</name>
</gene>
<reference evidence="1 3" key="1">
    <citation type="journal article" date="2017" name="Nature">
        <title>The sunflower genome provides insights into oil metabolism, flowering and Asterid evolution.</title>
        <authorList>
            <person name="Badouin H."/>
            <person name="Gouzy J."/>
            <person name="Grassa C.J."/>
            <person name="Murat F."/>
            <person name="Staton S.E."/>
            <person name="Cottret L."/>
            <person name="Lelandais-Briere C."/>
            <person name="Owens G.L."/>
            <person name="Carrere S."/>
            <person name="Mayjonade B."/>
            <person name="Legrand L."/>
            <person name="Gill N."/>
            <person name="Kane N.C."/>
            <person name="Bowers J.E."/>
            <person name="Hubner S."/>
            <person name="Bellec A."/>
            <person name="Berard A."/>
            <person name="Berges H."/>
            <person name="Blanchet N."/>
            <person name="Boniface M.C."/>
            <person name="Brunel D."/>
            <person name="Catrice O."/>
            <person name="Chaidir N."/>
            <person name="Claudel C."/>
            <person name="Donnadieu C."/>
            <person name="Faraut T."/>
            <person name="Fievet G."/>
            <person name="Helmstetter N."/>
            <person name="King M."/>
            <person name="Knapp S.J."/>
            <person name="Lai Z."/>
            <person name="Le Paslier M.C."/>
            <person name="Lippi Y."/>
            <person name="Lorenzon L."/>
            <person name="Mandel J.R."/>
            <person name="Marage G."/>
            <person name="Marchand G."/>
            <person name="Marquand E."/>
            <person name="Bret-Mestries E."/>
            <person name="Morien E."/>
            <person name="Nambeesan S."/>
            <person name="Nguyen T."/>
            <person name="Pegot-Espagnet P."/>
            <person name="Pouilly N."/>
            <person name="Raftis F."/>
            <person name="Sallet E."/>
            <person name="Schiex T."/>
            <person name="Thomas J."/>
            <person name="Vandecasteele C."/>
            <person name="Vares D."/>
            <person name="Vear F."/>
            <person name="Vautrin S."/>
            <person name="Crespi M."/>
            <person name="Mangin B."/>
            <person name="Burke J.M."/>
            <person name="Salse J."/>
            <person name="Munos S."/>
            <person name="Vincourt P."/>
            <person name="Rieseberg L.H."/>
            <person name="Langlade N.B."/>
        </authorList>
    </citation>
    <scope>NUCLEOTIDE SEQUENCE [LARGE SCALE GENOMIC DNA]</scope>
    <source>
        <strain evidence="3">cv. SF193</strain>
        <tissue evidence="1">Leaves</tissue>
    </source>
</reference>
<dbReference type="Proteomes" id="UP000215914">
    <property type="component" value="Chromosome 1"/>
</dbReference>
<proteinExistence type="predicted"/>
<evidence type="ECO:0000313" key="2">
    <source>
        <dbReference type="EMBL" id="OTG37256.1"/>
    </source>
</evidence>
<dbReference type="InParanoid" id="A0A251VQ93"/>
<name>A0A251VQ93_HELAN</name>
<keyword evidence="3" id="KW-1185">Reference proteome</keyword>
<sequence>MVGSSPKHTYSRLDQLHPQWHHNAFMTFEKVPDQMFLPCSICAQRSNHLSVFTPNCEFNSLHGSTGSFVC</sequence>
<dbReference type="EMBL" id="CM007890">
    <property type="protein sequence ID" value="OTG37256.1"/>
    <property type="molecule type" value="Genomic_DNA"/>
</dbReference>
<evidence type="ECO:0000313" key="3">
    <source>
        <dbReference type="Proteomes" id="UP000215914"/>
    </source>
</evidence>
<accession>A0A251VQ93</accession>
<organism evidence="2 3">
    <name type="scientific">Helianthus annuus</name>
    <name type="common">Common sunflower</name>
    <dbReference type="NCBI Taxonomy" id="4232"/>
    <lineage>
        <taxon>Eukaryota</taxon>
        <taxon>Viridiplantae</taxon>
        <taxon>Streptophyta</taxon>
        <taxon>Embryophyta</taxon>
        <taxon>Tracheophyta</taxon>
        <taxon>Spermatophyta</taxon>
        <taxon>Magnoliopsida</taxon>
        <taxon>eudicotyledons</taxon>
        <taxon>Gunneridae</taxon>
        <taxon>Pentapetalae</taxon>
        <taxon>asterids</taxon>
        <taxon>campanulids</taxon>
        <taxon>Asterales</taxon>
        <taxon>Asteraceae</taxon>
        <taxon>Asteroideae</taxon>
        <taxon>Heliantheae alliance</taxon>
        <taxon>Heliantheae</taxon>
        <taxon>Helianthus</taxon>
    </lineage>
</organism>
<dbReference type="AlphaFoldDB" id="A0A251VQ93"/>
<reference evidence="2" key="2">
    <citation type="submission" date="2017-02" db="EMBL/GenBank/DDBJ databases">
        <title>Sunflower complete genome.</title>
        <authorList>
            <person name="Langlade N."/>
            <person name="Munos S."/>
        </authorList>
    </citation>
    <scope>NUCLEOTIDE SEQUENCE [LARGE SCALE GENOMIC DNA]</scope>
    <source>
        <tissue evidence="2">Leaves</tissue>
    </source>
</reference>
<evidence type="ECO:0000313" key="1">
    <source>
        <dbReference type="EMBL" id="KAF5822819.1"/>
    </source>
</evidence>
<protein>
    <submittedName>
        <fullName evidence="2">Uncharacterized protein</fullName>
    </submittedName>
</protein>